<dbReference type="Proteomes" id="UP001057998">
    <property type="component" value="Chromosome 1"/>
</dbReference>
<feature type="transmembrane region" description="Helical" evidence="9">
    <location>
        <begin position="569"/>
        <end position="589"/>
    </location>
</feature>
<dbReference type="Gene3D" id="1.10.510.10">
    <property type="entry name" value="Transferase(Phosphotransferase) domain 1"/>
    <property type="match status" value="1"/>
</dbReference>
<dbReference type="InterPro" id="IPR001932">
    <property type="entry name" value="PPM-type_phosphatase-like_dom"/>
</dbReference>
<keyword evidence="2" id="KW-0723">Serine/threonine-protein kinase</keyword>
<evidence type="ECO:0000256" key="2">
    <source>
        <dbReference type="ARBA" id="ARBA00022527"/>
    </source>
</evidence>
<dbReference type="InterPro" id="IPR036457">
    <property type="entry name" value="PPM-type-like_dom_sf"/>
</dbReference>
<dbReference type="CDD" id="cd14014">
    <property type="entry name" value="STKc_PknB_like"/>
    <property type="match status" value="1"/>
</dbReference>
<dbReference type="EMBL" id="CP101508">
    <property type="protein sequence ID" value="UTV28615.1"/>
    <property type="molecule type" value="Genomic_DNA"/>
</dbReference>
<keyword evidence="5 12" id="KW-0418">Kinase</keyword>
<feature type="domain" description="Protein kinase" evidence="10">
    <location>
        <begin position="286"/>
        <end position="562"/>
    </location>
</feature>
<comment type="catalytic activity">
    <reaction evidence="8">
        <text>L-seryl-[protein] + ATP = O-phospho-L-seryl-[protein] + ADP + H(+)</text>
        <dbReference type="Rhea" id="RHEA:17989"/>
        <dbReference type="Rhea" id="RHEA-COMP:9863"/>
        <dbReference type="Rhea" id="RHEA-COMP:11604"/>
        <dbReference type="ChEBI" id="CHEBI:15378"/>
        <dbReference type="ChEBI" id="CHEBI:29999"/>
        <dbReference type="ChEBI" id="CHEBI:30616"/>
        <dbReference type="ChEBI" id="CHEBI:83421"/>
        <dbReference type="ChEBI" id="CHEBI:456216"/>
        <dbReference type="EC" id="2.7.11.1"/>
    </reaction>
</comment>
<dbReference type="Pfam" id="PF13672">
    <property type="entry name" value="PP2C_2"/>
    <property type="match status" value="1"/>
</dbReference>
<keyword evidence="9" id="KW-0812">Transmembrane</keyword>
<reference evidence="12" key="1">
    <citation type="submission" date="2022-07" db="EMBL/GenBank/DDBJ databases">
        <title>Genome sequencing of Photobacterium atrarenae GJH2-4.</title>
        <authorList>
            <person name="Park S.-J."/>
        </authorList>
    </citation>
    <scope>NUCLEOTIDE SEQUENCE</scope>
    <source>
        <strain evidence="12">GJH2-4</strain>
    </source>
</reference>
<dbReference type="EC" id="2.7.11.1" evidence="1"/>
<dbReference type="PROSITE" id="PS50011">
    <property type="entry name" value="PROTEIN_KINASE_DOM"/>
    <property type="match status" value="1"/>
</dbReference>
<evidence type="ECO:0000313" key="13">
    <source>
        <dbReference type="Proteomes" id="UP001057998"/>
    </source>
</evidence>
<evidence type="ECO:0000256" key="9">
    <source>
        <dbReference type="SAM" id="Phobius"/>
    </source>
</evidence>
<keyword evidence="9" id="KW-0472">Membrane</keyword>
<dbReference type="Pfam" id="PF00069">
    <property type="entry name" value="Pkinase"/>
    <property type="match status" value="1"/>
</dbReference>
<keyword evidence="6" id="KW-0067">ATP-binding</keyword>
<evidence type="ECO:0000256" key="1">
    <source>
        <dbReference type="ARBA" id="ARBA00012513"/>
    </source>
</evidence>
<dbReference type="InterPro" id="IPR050236">
    <property type="entry name" value="Ser_Thr_kinase_AGC"/>
</dbReference>
<evidence type="ECO:0000256" key="5">
    <source>
        <dbReference type="ARBA" id="ARBA00022777"/>
    </source>
</evidence>
<evidence type="ECO:0000313" key="12">
    <source>
        <dbReference type="EMBL" id="UTV28615.1"/>
    </source>
</evidence>
<proteinExistence type="predicted"/>
<dbReference type="SMART" id="SM00220">
    <property type="entry name" value="S_TKc"/>
    <property type="match status" value="1"/>
</dbReference>
<evidence type="ECO:0000256" key="8">
    <source>
        <dbReference type="ARBA" id="ARBA00048679"/>
    </source>
</evidence>
<keyword evidence="9" id="KW-1133">Transmembrane helix</keyword>
<dbReference type="InterPro" id="IPR008271">
    <property type="entry name" value="Ser/Thr_kinase_AS"/>
</dbReference>
<dbReference type="CDD" id="cd00143">
    <property type="entry name" value="PP2Cc"/>
    <property type="match status" value="1"/>
</dbReference>
<evidence type="ECO:0000256" key="3">
    <source>
        <dbReference type="ARBA" id="ARBA00022679"/>
    </source>
</evidence>
<dbReference type="InterPro" id="IPR011009">
    <property type="entry name" value="Kinase-like_dom_sf"/>
</dbReference>
<protein>
    <recommendedName>
        <fullName evidence="1">non-specific serine/threonine protein kinase</fullName>
        <ecNumber evidence="1">2.7.11.1</ecNumber>
    </recommendedName>
</protein>
<dbReference type="GO" id="GO:0016301">
    <property type="term" value="F:kinase activity"/>
    <property type="evidence" value="ECO:0007669"/>
    <property type="project" value="UniProtKB-KW"/>
</dbReference>
<accession>A0ABY5GIK4</accession>
<sequence>MVMTMAADTQQAQQPGLRVTCGGFSSAGCREVNQDAFALYQPPRLPVRKHYGIVACIADGVSCSARGQQASHTCVTQFIEDYYSTPASWTVRQAAAKVLTGLNRWLYHHGQHSELRHNGLVTTFSGVVFKSNTAHVIHVGDSRVYRLRLGRLEQLTRDHRRRQGGDQHLLLRALGMDSKLEVDYHPEPLAVGDVLLLTTDGLHDWLSPSQLEVLLAGTDALTQSELEALARNILQRARAQGSDDNLTCLLVRIDGLPEQTLAEASRALTARVIPPVLAEGQRLEHYQIRRVLHSGTRSHVYLARSEFDQQDYVLKCPSPNFAEDLGYLQGFAREGWVGRQFSHPSVMKIHPPAASSPFLYHVCDFVPGITLRQWMLDHPSPRLSQVRAIAAELIKPIRYFQRMGMVHRDLKPENLILTDDGRVVCIDFGTAQVAGLEEIHQVLSEAIPVGATDYIAPEYVAGSRATSLSDIYSVSVIVYEMLTGQLPYASVSPVFDPQLKRHYHYRSVLSSRPDLPVWLDLVLKKACHPAPGSRYQVMSEMLQDLSAPNPQLLNTLKRAPLLQRNPLRFWQGLAWLLAMVVLVESWLLLR</sequence>
<keyword evidence="13" id="KW-1185">Reference proteome</keyword>
<dbReference type="SMART" id="SM00332">
    <property type="entry name" value="PP2Cc"/>
    <property type="match status" value="1"/>
</dbReference>
<name>A0ABY5GIK4_9GAMM</name>
<dbReference type="PANTHER" id="PTHR24356">
    <property type="entry name" value="SERINE/THREONINE-PROTEIN KINASE"/>
    <property type="match status" value="1"/>
</dbReference>
<dbReference type="SUPFAM" id="SSF81606">
    <property type="entry name" value="PP2C-like"/>
    <property type="match status" value="1"/>
</dbReference>
<dbReference type="Gene3D" id="3.60.40.10">
    <property type="entry name" value="PPM-type phosphatase domain"/>
    <property type="match status" value="1"/>
</dbReference>
<dbReference type="RefSeq" id="WP_255389934.1">
    <property type="nucleotide sequence ID" value="NZ_CP101508.1"/>
</dbReference>
<dbReference type="Gene3D" id="3.30.200.20">
    <property type="entry name" value="Phosphorylase Kinase, domain 1"/>
    <property type="match status" value="1"/>
</dbReference>
<evidence type="ECO:0000256" key="7">
    <source>
        <dbReference type="ARBA" id="ARBA00047899"/>
    </source>
</evidence>
<evidence type="ECO:0000256" key="4">
    <source>
        <dbReference type="ARBA" id="ARBA00022741"/>
    </source>
</evidence>
<evidence type="ECO:0000259" key="11">
    <source>
        <dbReference type="PROSITE" id="PS51746"/>
    </source>
</evidence>
<dbReference type="PROSITE" id="PS51746">
    <property type="entry name" value="PPM_2"/>
    <property type="match status" value="1"/>
</dbReference>
<dbReference type="SUPFAM" id="SSF56112">
    <property type="entry name" value="Protein kinase-like (PK-like)"/>
    <property type="match status" value="1"/>
</dbReference>
<dbReference type="InterPro" id="IPR000719">
    <property type="entry name" value="Prot_kinase_dom"/>
</dbReference>
<dbReference type="SMART" id="SM00331">
    <property type="entry name" value="PP2C_SIG"/>
    <property type="match status" value="1"/>
</dbReference>
<keyword evidence="4" id="KW-0547">Nucleotide-binding</keyword>
<dbReference type="PROSITE" id="PS00108">
    <property type="entry name" value="PROTEIN_KINASE_ST"/>
    <property type="match status" value="1"/>
</dbReference>
<organism evidence="12 13">
    <name type="scientific">Photobacterium atrarenae</name>
    <dbReference type="NCBI Taxonomy" id="865757"/>
    <lineage>
        <taxon>Bacteria</taxon>
        <taxon>Pseudomonadati</taxon>
        <taxon>Pseudomonadota</taxon>
        <taxon>Gammaproteobacteria</taxon>
        <taxon>Vibrionales</taxon>
        <taxon>Vibrionaceae</taxon>
        <taxon>Photobacterium</taxon>
    </lineage>
</organism>
<evidence type="ECO:0000256" key="6">
    <source>
        <dbReference type="ARBA" id="ARBA00022840"/>
    </source>
</evidence>
<comment type="catalytic activity">
    <reaction evidence="7">
        <text>L-threonyl-[protein] + ATP = O-phospho-L-threonyl-[protein] + ADP + H(+)</text>
        <dbReference type="Rhea" id="RHEA:46608"/>
        <dbReference type="Rhea" id="RHEA-COMP:11060"/>
        <dbReference type="Rhea" id="RHEA-COMP:11605"/>
        <dbReference type="ChEBI" id="CHEBI:15378"/>
        <dbReference type="ChEBI" id="CHEBI:30013"/>
        <dbReference type="ChEBI" id="CHEBI:30616"/>
        <dbReference type="ChEBI" id="CHEBI:61977"/>
        <dbReference type="ChEBI" id="CHEBI:456216"/>
        <dbReference type="EC" id="2.7.11.1"/>
    </reaction>
</comment>
<gene>
    <name evidence="12" type="ORF">NNL38_05045</name>
</gene>
<keyword evidence="3" id="KW-0808">Transferase</keyword>
<feature type="domain" description="PPM-type phosphatase" evidence="11">
    <location>
        <begin position="20"/>
        <end position="253"/>
    </location>
</feature>
<evidence type="ECO:0000259" key="10">
    <source>
        <dbReference type="PROSITE" id="PS50011"/>
    </source>
</evidence>